<dbReference type="AlphaFoldDB" id="A0A2S5BGU6"/>
<keyword evidence="4" id="KW-0812">Transmembrane</keyword>
<keyword evidence="3 4" id="KW-0472">Membrane</keyword>
<keyword evidence="2" id="KW-0496">Mitochondrion</keyword>
<gene>
    <name evidence="5" type="ORF">BMF94_1076</name>
</gene>
<dbReference type="PANTHER" id="PTHR28074:SF1">
    <property type="entry name" value="ATP SYNTHASE SUBUNIT K, MITOCHONDRIAL"/>
    <property type="match status" value="1"/>
</dbReference>
<feature type="transmembrane region" description="Helical" evidence="4">
    <location>
        <begin position="19"/>
        <end position="36"/>
    </location>
</feature>
<dbReference type="PANTHER" id="PTHR28074">
    <property type="entry name" value="ATP SYNTHASE SUBUNIT K, MITOCHONDRIAL"/>
    <property type="match status" value="1"/>
</dbReference>
<comment type="caution">
    <text evidence="5">The sequence shown here is derived from an EMBL/GenBank/DDBJ whole genome shotgun (WGS) entry which is preliminary data.</text>
</comment>
<dbReference type="GO" id="GO:0031966">
    <property type="term" value="C:mitochondrial membrane"/>
    <property type="evidence" value="ECO:0007669"/>
    <property type="project" value="UniProtKB-SubCell"/>
</dbReference>
<evidence type="ECO:0000256" key="3">
    <source>
        <dbReference type="ARBA" id="ARBA00023136"/>
    </source>
</evidence>
<dbReference type="Proteomes" id="UP000237144">
    <property type="component" value="Unassembled WGS sequence"/>
</dbReference>
<evidence type="ECO:0000256" key="2">
    <source>
        <dbReference type="ARBA" id="ARBA00023128"/>
    </source>
</evidence>
<accession>A0A2S5BGU6</accession>
<keyword evidence="6" id="KW-1185">Reference proteome</keyword>
<name>A0A2S5BGU6_9BASI</name>
<evidence type="ECO:0000256" key="1">
    <source>
        <dbReference type="ARBA" id="ARBA00004325"/>
    </source>
</evidence>
<dbReference type="InterPro" id="IPR021278">
    <property type="entry name" value="ATP19"/>
</dbReference>
<evidence type="ECO:0000313" key="5">
    <source>
        <dbReference type="EMBL" id="POY75991.1"/>
    </source>
</evidence>
<organism evidence="5 6">
    <name type="scientific">Rhodotorula taiwanensis</name>
    <dbReference type="NCBI Taxonomy" id="741276"/>
    <lineage>
        <taxon>Eukaryota</taxon>
        <taxon>Fungi</taxon>
        <taxon>Dikarya</taxon>
        <taxon>Basidiomycota</taxon>
        <taxon>Pucciniomycotina</taxon>
        <taxon>Microbotryomycetes</taxon>
        <taxon>Sporidiobolales</taxon>
        <taxon>Sporidiobolaceae</taxon>
        <taxon>Rhodotorula</taxon>
    </lineage>
</organism>
<evidence type="ECO:0000256" key="4">
    <source>
        <dbReference type="SAM" id="Phobius"/>
    </source>
</evidence>
<comment type="subcellular location">
    <subcellularLocation>
        <location evidence="1">Mitochondrion membrane</location>
    </subcellularLocation>
</comment>
<sequence>MSYTIAGKKMNLPHSLNEYIALGTFGITGLGAYLATRGGSDKKVDAKVEPKNNATSEEEAAFLQNFINDRYVSADWLL</sequence>
<dbReference type="OrthoDB" id="2094445at2759"/>
<dbReference type="EMBL" id="PJQD01000009">
    <property type="protein sequence ID" value="POY75991.1"/>
    <property type="molecule type" value="Genomic_DNA"/>
</dbReference>
<dbReference type="GO" id="GO:0015986">
    <property type="term" value="P:proton motive force-driven ATP synthesis"/>
    <property type="evidence" value="ECO:0007669"/>
    <property type="project" value="TreeGrafter"/>
</dbReference>
<protein>
    <submittedName>
        <fullName evidence="5">Uncharacterized protein</fullName>
    </submittedName>
</protein>
<dbReference type="Pfam" id="PF11022">
    <property type="entry name" value="ATP19"/>
    <property type="match status" value="1"/>
</dbReference>
<evidence type="ECO:0000313" key="6">
    <source>
        <dbReference type="Proteomes" id="UP000237144"/>
    </source>
</evidence>
<dbReference type="STRING" id="741276.A0A2S5BGU6"/>
<reference evidence="5 6" key="1">
    <citation type="journal article" date="2018" name="Front. Microbiol.">
        <title>Prospects for Fungal Bioremediation of Acidic Radioactive Waste Sites: Characterization and Genome Sequence of Rhodotorula taiwanensis MD1149.</title>
        <authorList>
            <person name="Tkavc R."/>
            <person name="Matrosova V.Y."/>
            <person name="Grichenko O.E."/>
            <person name="Gostincar C."/>
            <person name="Volpe R.P."/>
            <person name="Klimenkova P."/>
            <person name="Gaidamakova E.K."/>
            <person name="Zhou C.E."/>
            <person name="Stewart B.J."/>
            <person name="Lyman M.G."/>
            <person name="Malfatti S.A."/>
            <person name="Rubinfeld B."/>
            <person name="Courtot M."/>
            <person name="Singh J."/>
            <person name="Dalgard C.L."/>
            <person name="Hamilton T."/>
            <person name="Frey K.G."/>
            <person name="Gunde-Cimerman N."/>
            <person name="Dugan L."/>
            <person name="Daly M.J."/>
        </authorList>
    </citation>
    <scope>NUCLEOTIDE SEQUENCE [LARGE SCALE GENOMIC DNA]</scope>
    <source>
        <strain evidence="5 6">MD1149</strain>
    </source>
</reference>
<keyword evidence="4" id="KW-1133">Transmembrane helix</keyword>
<proteinExistence type="predicted"/>